<name>A0ABQ3V4M7_9CHLR</name>
<evidence type="ECO:0000313" key="2">
    <source>
        <dbReference type="EMBL" id="GHO59425.1"/>
    </source>
</evidence>
<feature type="transmembrane region" description="Helical" evidence="1">
    <location>
        <begin position="114"/>
        <end position="135"/>
    </location>
</feature>
<organism evidence="2 3">
    <name type="scientific">Ktedonobacter robiniae</name>
    <dbReference type="NCBI Taxonomy" id="2778365"/>
    <lineage>
        <taxon>Bacteria</taxon>
        <taxon>Bacillati</taxon>
        <taxon>Chloroflexota</taxon>
        <taxon>Ktedonobacteria</taxon>
        <taxon>Ktedonobacterales</taxon>
        <taxon>Ktedonobacteraceae</taxon>
        <taxon>Ktedonobacter</taxon>
    </lineage>
</organism>
<keyword evidence="3" id="KW-1185">Reference proteome</keyword>
<gene>
    <name evidence="2" type="ORF">KSB_79000</name>
</gene>
<dbReference type="Proteomes" id="UP000654345">
    <property type="component" value="Unassembled WGS sequence"/>
</dbReference>
<evidence type="ECO:0000256" key="1">
    <source>
        <dbReference type="SAM" id="Phobius"/>
    </source>
</evidence>
<accession>A0ABQ3V4M7</accession>
<proteinExistence type="predicted"/>
<protein>
    <submittedName>
        <fullName evidence="2">Uncharacterized protein</fullName>
    </submittedName>
</protein>
<dbReference type="EMBL" id="BNJG01000003">
    <property type="protein sequence ID" value="GHO59425.1"/>
    <property type="molecule type" value="Genomic_DNA"/>
</dbReference>
<feature type="transmembrane region" description="Helical" evidence="1">
    <location>
        <begin position="73"/>
        <end position="102"/>
    </location>
</feature>
<evidence type="ECO:0000313" key="3">
    <source>
        <dbReference type="Proteomes" id="UP000654345"/>
    </source>
</evidence>
<feature type="transmembrane region" description="Helical" evidence="1">
    <location>
        <begin position="38"/>
        <end position="61"/>
    </location>
</feature>
<keyword evidence="1" id="KW-0812">Transmembrane</keyword>
<comment type="caution">
    <text evidence="2">The sequence shown here is derived from an EMBL/GenBank/DDBJ whole genome shotgun (WGS) entry which is preliminary data.</text>
</comment>
<keyword evidence="1" id="KW-0472">Membrane</keyword>
<keyword evidence="1" id="KW-1133">Transmembrane helix</keyword>
<dbReference type="RefSeq" id="WP_201375614.1">
    <property type="nucleotide sequence ID" value="NZ_BNJG01000003.1"/>
</dbReference>
<reference evidence="2 3" key="1">
    <citation type="journal article" date="2021" name="Int. J. Syst. Evol. Microbiol.">
        <title>Reticulibacter mediterranei gen. nov., sp. nov., within the new family Reticulibacteraceae fam. nov., and Ktedonospora formicarum gen. nov., sp. nov., Ktedonobacter robiniae sp. nov., Dictyobacter formicarum sp. nov. and Dictyobacter arantiisoli sp. nov., belonging to the class Ktedonobacteria.</title>
        <authorList>
            <person name="Yabe S."/>
            <person name="Zheng Y."/>
            <person name="Wang C.M."/>
            <person name="Sakai Y."/>
            <person name="Abe K."/>
            <person name="Yokota A."/>
            <person name="Donadio S."/>
            <person name="Cavaletti L."/>
            <person name="Monciardini P."/>
        </authorList>
    </citation>
    <scope>NUCLEOTIDE SEQUENCE [LARGE SCALE GENOMIC DNA]</scope>
    <source>
        <strain evidence="2 3">SOSP1-30</strain>
    </source>
</reference>
<sequence>MLSPQVLFRLSGFGLISASGLIILAHICQLLSGQNDTLALAGGLLLLVGGLIVCLCLPALFLRQVPGIGIGGLIGFIGFSLGMFLLKIDATMLNVFLVPWLANMDPKLAQGPDGLGGLFLVSSLLQLVGGIIFCLSSLRTEIFPRWPILLLLATLLVQAIGGTLQEAGIVTLIASLVFYCALVWMSMTLLKAPEAFSDREASFSEVRA</sequence>
<feature type="transmembrane region" description="Helical" evidence="1">
    <location>
        <begin position="167"/>
        <end position="190"/>
    </location>
</feature>
<feature type="transmembrane region" description="Helical" evidence="1">
    <location>
        <begin position="12"/>
        <end position="32"/>
    </location>
</feature>
<feature type="transmembrane region" description="Helical" evidence="1">
    <location>
        <begin position="142"/>
        <end position="161"/>
    </location>
</feature>